<keyword evidence="2" id="KW-1185">Reference proteome</keyword>
<dbReference type="EMBL" id="OY731408">
    <property type="protein sequence ID" value="CAJ1979027.1"/>
    <property type="molecule type" value="Genomic_DNA"/>
</dbReference>
<evidence type="ECO:0000313" key="2">
    <source>
        <dbReference type="Proteomes" id="UP001189624"/>
    </source>
</evidence>
<gene>
    <name evidence="1" type="ORF">AYBTSS11_LOCUS31238</name>
</gene>
<organism evidence="1 2">
    <name type="scientific">Sphenostylis stenocarpa</name>
    <dbReference type="NCBI Taxonomy" id="92480"/>
    <lineage>
        <taxon>Eukaryota</taxon>
        <taxon>Viridiplantae</taxon>
        <taxon>Streptophyta</taxon>
        <taxon>Embryophyta</taxon>
        <taxon>Tracheophyta</taxon>
        <taxon>Spermatophyta</taxon>
        <taxon>Magnoliopsida</taxon>
        <taxon>eudicotyledons</taxon>
        <taxon>Gunneridae</taxon>
        <taxon>Pentapetalae</taxon>
        <taxon>rosids</taxon>
        <taxon>fabids</taxon>
        <taxon>Fabales</taxon>
        <taxon>Fabaceae</taxon>
        <taxon>Papilionoideae</taxon>
        <taxon>50 kb inversion clade</taxon>
        <taxon>NPAAA clade</taxon>
        <taxon>indigoferoid/millettioid clade</taxon>
        <taxon>Phaseoleae</taxon>
        <taxon>Sphenostylis</taxon>
    </lineage>
</organism>
<dbReference type="Gramene" id="rna-AYBTSS11_LOCUS31238">
    <property type="protein sequence ID" value="CAJ1979027.1"/>
    <property type="gene ID" value="gene-AYBTSS11_LOCUS31238"/>
</dbReference>
<dbReference type="Proteomes" id="UP001189624">
    <property type="component" value="Chromosome 11"/>
</dbReference>
<name>A0AA86W5S9_9FABA</name>
<accession>A0AA86W5S9</accession>
<proteinExistence type="predicted"/>
<sequence>MLKGGKVIKVKLQREASQFSQLSSNESYSMELLRFGPLCSGLHEMMVLWQDQIGERVNTVGDDYVRPRSAFDFLDVDLNAQWHTPE</sequence>
<reference evidence="1" key="1">
    <citation type="submission" date="2023-10" db="EMBL/GenBank/DDBJ databases">
        <authorList>
            <person name="Domelevo Entfellner J.-B."/>
        </authorList>
    </citation>
    <scope>NUCLEOTIDE SEQUENCE</scope>
</reference>
<dbReference type="AlphaFoldDB" id="A0AA86W5S9"/>
<evidence type="ECO:0000313" key="1">
    <source>
        <dbReference type="EMBL" id="CAJ1979027.1"/>
    </source>
</evidence>
<protein>
    <submittedName>
        <fullName evidence="1">Uncharacterized protein</fullName>
    </submittedName>
</protein>